<feature type="transmembrane region" description="Helical" evidence="1">
    <location>
        <begin position="29"/>
        <end position="50"/>
    </location>
</feature>
<keyword evidence="1" id="KW-0472">Membrane</keyword>
<keyword evidence="1" id="KW-0812">Transmembrane</keyword>
<dbReference type="EMBL" id="LCBL01000002">
    <property type="protein sequence ID" value="KKS09374.1"/>
    <property type="molecule type" value="Genomic_DNA"/>
</dbReference>
<evidence type="ECO:0000313" key="3">
    <source>
        <dbReference type="Proteomes" id="UP000033869"/>
    </source>
</evidence>
<accession>A0A0G0W8Q1</accession>
<gene>
    <name evidence="2" type="ORF">UU65_C0002G0152</name>
</gene>
<name>A0A0G0W8Q1_UNCC2</name>
<dbReference type="AlphaFoldDB" id="A0A0G0W8Q1"/>
<protein>
    <submittedName>
        <fullName evidence="2">Uncharacterized protein</fullName>
    </submittedName>
</protein>
<sequence length="58" mass="5953">MRNLVTALFVGLALVVAYLLGTQASEGCISVWTAVVGSGGTLLIAGYVVYHTLHDAGC</sequence>
<evidence type="ECO:0000256" key="1">
    <source>
        <dbReference type="SAM" id="Phobius"/>
    </source>
</evidence>
<comment type="caution">
    <text evidence="2">The sequence shown here is derived from an EMBL/GenBank/DDBJ whole genome shotgun (WGS) entry which is preliminary data.</text>
</comment>
<dbReference type="Proteomes" id="UP000033869">
    <property type="component" value="Unassembled WGS sequence"/>
</dbReference>
<proteinExistence type="predicted"/>
<organism evidence="2 3">
    <name type="scientific">candidate division CPR2 bacterium GW2011_GWC1_41_48</name>
    <dbReference type="NCBI Taxonomy" id="1618344"/>
    <lineage>
        <taxon>Bacteria</taxon>
        <taxon>Bacteria division CPR2</taxon>
    </lineage>
</organism>
<reference evidence="2 3" key="1">
    <citation type="journal article" date="2015" name="Nature">
        <title>rRNA introns, odd ribosomes, and small enigmatic genomes across a large radiation of phyla.</title>
        <authorList>
            <person name="Brown C.T."/>
            <person name="Hug L.A."/>
            <person name="Thomas B.C."/>
            <person name="Sharon I."/>
            <person name="Castelle C.J."/>
            <person name="Singh A."/>
            <person name="Wilkins M.J."/>
            <person name="Williams K.H."/>
            <person name="Banfield J.F."/>
        </authorList>
    </citation>
    <scope>NUCLEOTIDE SEQUENCE [LARGE SCALE GENOMIC DNA]</scope>
</reference>
<evidence type="ECO:0000313" key="2">
    <source>
        <dbReference type="EMBL" id="KKS09374.1"/>
    </source>
</evidence>
<keyword evidence="1" id="KW-1133">Transmembrane helix</keyword>